<dbReference type="InterPro" id="IPR021377">
    <property type="entry name" value="DUF3006"/>
</dbReference>
<name>A0ABX7N4L3_9BACT</name>
<proteinExistence type="predicted"/>
<accession>A0ABX7N4L3</accession>
<evidence type="ECO:0000313" key="2">
    <source>
        <dbReference type="Proteomes" id="UP000663090"/>
    </source>
</evidence>
<keyword evidence="2" id="KW-1185">Reference proteome</keyword>
<gene>
    <name evidence="1" type="ORF">JY572_35440</name>
</gene>
<reference evidence="1 2" key="1">
    <citation type="submission" date="2021-02" db="EMBL/GenBank/DDBJ databases">
        <title>De Novo genome assembly of isolated myxobacteria.</title>
        <authorList>
            <person name="Stevens D.C."/>
        </authorList>
    </citation>
    <scope>NUCLEOTIDE SEQUENCE [LARGE SCALE GENOMIC DNA]</scope>
    <source>
        <strain evidence="1 2">SCHIC003</strain>
    </source>
</reference>
<evidence type="ECO:0000313" key="1">
    <source>
        <dbReference type="EMBL" id="QSQ13578.1"/>
    </source>
</evidence>
<dbReference type="Proteomes" id="UP000663090">
    <property type="component" value="Chromosome"/>
</dbReference>
<organism evidence="1 2">
    <name type="scientific">Myxococcus landrumensis</name>
    <dbReference type="NCBI Taxonomy" id="2813577"/>
    <lineage>
        <taxon>Bacteria</taxon>
        <taxon>Pseudomonadati</taxon>
        <taxon>Myxococcota</taxon>
        <taxon>Myxococcia</taxon>
        <taxon>Myxococcales</taxon>
        <taxon>Cystobacterineae</taxon>
        <taxon>Myxococcaceae</taxon>
        <taxon>Myxococcus</taxon>
    </lineage>
</organism>
<protein>
    <submittedName>
        <fullName evidence="1">DUF3006 domain-containing protein</fullName>
    </submittedName>
</protein>
<dbReference type="EMBL" id="CP071091">
    <property type="protein sequence ID" value="QSQ13578.1"/>
    <property type="molecule type" value="Genomic_DNA"/>
</dbReference>
<dbReference type="Pfam" id="PF11213">
    <property type="entry name" value="DUF3006"/>
    <property type="match status" value="1"/>
</dbReference>
<sequence length="87" mass="9544">MTKHTQPQAQQATLDRIEDDVAVLIVEGREVTRPLASLPAGVREGDVLDLETLTLNPEATEALREQVRAARQRAMKGKTPPPGDFDL</sequence>
<dbReference type="RefSeq" id="WP_206715392.1">
    <property type="nucleotide sequence ID" value="NZ_CP071091.1"/>
</dbReference>
<dbReference type="Gene3D" id="6.20.120.50">
    <property type="match status" value="1"/>
</dbReference>